<reference evidence="12" key="1">
    <citation type="submission" date="2020-11" db="EMBL/GenBank/DDBJ databases">
        <title>Azospira inquinata sp. nov.</title>
        <authorList>
            <person name="Moe W.M."/>
            <person name="Mikes M.C."/>
        </authorList>
    </citation>
    <scope>NUCLEOTIDE SEQUENCE</scope>
    <source>
        <strain evidence="12">Azo-3</strain>
    </source>
</reference>
<evidence type="ECO:0000313" key="13">
    <source>
        <dbReference type="Proteomes" id="UP000683428"/>
    </source>
</evidence>
<evidence type="ECO:0000256" key="2">
    <source>
        <dbReference type="ARBA" id="ARBA00022475"/>
    </source>
</evidence>
<dbReference type="Proteomes" id="UP000683428">
    <property type="component" value="Chromosome"/>
</dbReference>
<feature type="binding site" description="axial binding residue" evidence="10">
    <location>
        <position position="336"/>
    </location>
    <ligand>
        <name>heme c</name>
        <dbReference type="ChEBI" id="CHEBI:61717"/>
        <label>3</label>
    </ligand>
    <ligandPart>
        <name>Fe</name>
        <dbReference type="ChEBI" id="CHEBI:18248"/>
    </ligandPart>
</feature>
<evidence type="ECO:0000259" key="11">
    <source>
        <dbReference type="PROSITE" id="PS51007"/>
    </source>
</evidence>
<dbReference type="EMBL" id="CP064782">
    <property type="protein sequence ID" value="QWT50543.1"/>
    <property type="molecule type" value="Genomic_DNA"/>
</dbReference>
<evidence type="ECO:0000256" key="6">
    <source>
        <dbReference type="ARBA" id="ARBA00022737"/>
    </source>
</evidence>
<accession>A0A975SQD5</accession>
<protein>
    <submittedName>
        <fullName evidence="12">Cytochrome c</fullName>
    </submittedName>
</protein>
<feature type="binding site" description="covalent" evidence="9">
    <location>
        <position position="195"/>
    </location>
    <ligand>
        <name>heme c</name>
        <dbReference type="ChEBI" id="CHEBI:61717"/>
        <label>2</label>
    </ligand>
</feature>
<dbReference type="PIRSF" id="PIRSF000018">
    <property type="entry name" value="Mb_ADH_cyt_c"/>
    <property type="match status" value="1"/>
</dbReference>
<dbReference type="InterPro" id="IPR009056">
    <property type="entry name" value="Cyt_c-like_dom"/>
</dbReference>
<feature type="binding site" description="covalent" evidence="9">
    <location>
        <position position="332"/>
    </location>
    <ligand>
        <name>heme c</name>
        <dbReference type="ChEBI" id="CHEBI:61717"/>
        <label>3</label>
    </ligand>
</feature>
<evidence type="ECO:0000256" key="7">
    <source>
        <dbReference type="ARBA" id="ARBA00023004"/>
    </source>
</evidence>
<keyword evidence="13" id="KW-1185">Reference proteome</keyword>
<keyword evidence="5" id="KW-0732">Signal</keyword>
<evidence type="ECO:0000256" key="1">
    <source>
        <dbReference type="ARBA" id="ARBA00004236"/>
    </source>
</evidence>
<keyword evidence="7 10" id="KW-0408">Iron</keyword>
<keyword evidence="2" id="KW-1003">Cell membrane</keyword>
<dbReference type="GO" id="GO:0020037">
    <property type="term" value="F:heme binding"/>
    <property type="evidence" value="ECO:0007669"/>
    <property type="project" value="InterPro"/>
</dbReference>
<name>A0A975SQD5_9RHOO</name>
<proteinExistence type="predicted"/>
<dbReference type="InterPro" id="IPR014353">
    <property type="entry name" value="Membr-bd_ADH_cyt_c"/>
</dbReference>
<keyword evidence="8" id="KW-0472">Membrane</keyword>
<evidence type="ECO:0000256" key="4">
    <source>
        <dbReference type="ARBA" id="ARBA00022723"/>
    </source>
</evidence>
<evidence type="ECO:0000256" key="5">
    <source>
        <dbReference type="ARBA" id="ARBA00022729"/>
    </source>
</evidence>
<dbReference type="GO" id="GO:0005506">
    <property type="term" value="F:iron ion binding"/>
    <property type="evidence" value="ECO:0007669"/>
    <property type="project" value="InterPro"/>
</dbReference>
<dbReference type="SUPFAM" id="SSF46626">
    <property type="entry name" value="Cytochrome c"/>
    <property type="match status" value="3"/>
</dbReference>
<feature type="binding site" description="covalent" evidence="9">
    <location>
        <position position="335"/>
    </location>
    <ligand>
        <name>heme c</name>
        <dbReference type="ChEBI" id="CHEBI:61717"/>
        <label>3</label>
    </ligand>
</feature>
<feature type="binding site" description="axial binding residue" evidence="10">
    <location>
        <position position="199"/>
    </location>
    <ligand>
        <name>heme c</name>
        <dbReference type="ChEBI" id="CHEBI:61717"/>
        <label>2</label>
    </ligand>
    <ligandPart>
        <name>Fe</name>
        <dbReference type="ChEBI" id="CHEBI:18248"/>
    </ligandPart>
</feature>
<dbReference type="PROSITE" id="PS51007">
    <property type="entry name" value="CYTC"/>
    <property type="match status" value="3"/>
</dbReference>
<feature type="binding site" description="covalent" evidence="9">
    <location>
        <position position="48"/>
    </location>
    <ligand>
        <name>heme c</name>
        <dbReference type="ChEBI" id="CHEBI:61717"/>
        <label>1</label>
    </ligand>
</feature>
<keyword evidence="4 10" id="KW-0479">Metal-binding</keyword>
<feature type="domain" description="Cytochrome c" evidence="11">
    <location>
        <begin position="34"/>
        <end position="137"/>
    </location>
</feature>
<feature type="binding site" description="axial binding residue" evidence="10">
    <location>
        <position position="52"/>
    </location>
    <ligand>
        <name>heme c</name>
        <dbReference type="ChEBI" id="CHEBI:61717"/>
        <label>1</label>
    </ligand>
    <ligandPart>
        <name>Fe</name>
        <dbReference type="ChEBI" id="CHEBI:18248"/>
    </ligandPart>
</feature>
<gene>
    <name evidence="12" type="ORF">Azoinq_11655</name>
</gene>
<dbReference type="PANTHER" id="PTHR35008:SF8">
    <property type="entry name" value="ALCOHOL DEHYDROGENASE CYTOCHROME C SUBUNIT"/>
    <property type="match status" value="1"/>
</dbReference>
<keyword evidence="3 9" id="KW-0349">Heme</keyword>
<evidence type="ECO:0000256" key="3">
    <source>
        <dbReference type="ARBA" id="ARBA00022617"/>
    </source>
</evidence>
<dbReference type="Pfam" id="PF00034">
    <property type="entry name" value="Cytochrom_C"/>
    <property type="match status" value="2"/>
</dbReference>
<dbReference type="GO" id="GO:0009055">
    <property type="term" value="F:electron transfer activity"/>
    <property type="evidence" value="ECO:0007669"/>
    <property type="project" value="InterPro"/>
</dbReference>
<comment type="subcellular location">
    <subcellularLocation>
        <location evidence="1">Cell membrane</location>
    </subcellularLocation>
</comment>
<evidence type="ECO:0000256" key="8">
    <source>
        <dbReference type="ARBA" id="ARBA00023136"/>
    </source>
</evidence>
<dbReference type="Gene3D" id="1.10.760.10">
    <property type="entry name" value="Cytochrome c-like domain"/>
    <property type="match status" value="3"/>
</dbReference>
<feature type="binding site" description="covalent" evidence="9">
    <location>
        <position position="198"/>
    </location>
    <ligand>
        <name>heme c</name>
        <dbReference type="ChEBI" id="CHEBI:61717"/>
        <label>2</label>
    </ligand>
</feature>
<dbReference type="AlphaFoldDB" id="A0A975SQD5"/>
<dbReference type="KEGG" id="aiq:Azoinq_11655"/>
<dbReference type="InterPro" id="IPR051459">
    <property type="entry name" value="Cytochrome_c-type_DH"/>
</dbReference>
<dbReference type="PANTHER" id="PTHR35008">
    <property type="entry name" value="BLL4482 PROTEIN-RELATED"/>
    <property type="match status" value="1"/>
</dbReference>
<dbReference type="GO" id="GO:0016614">
    <property type="term" value="F:oxidoreductase activity, acting on CH-OH group of donors"/>
    <property type="evidence" value="ECO:0007669"/>
    <property type="project" value="InterPro"/>
</dbReference>
<dbReference type="InterPro" id="IPR036909">
    <property type="entry name" value="Cyt_c-like_dom_sf"/>
</dbReference>
<dbReference type="GO" id="GO:0005886">
    <property type="term" value="C:plasma membrane"/>
    <property type="evidence" value="ECO:0007669"/>
    <property type="project" value="UniProtKB-SubCell"/>
</dbReference>
<evidence type="ECO:0000313" key="12">
    <source>
        <dbReference type="EMBL" id="QWT50543.1"/>
    </source>
</evidence>
<organism evidence="12 13">
    <name type="scientific">Azospira inquinata</name>
    <dbReference type="NCBI Taxonomy" id="2785627"/>
    <lineage>
        <taxon>Bacteria</taxon>
        <taxon>Pseudomonadati</taxon>
        <taxon>Pseudomonadota</taxon>
        <taxon>Betaproteobacteria</taxon>
        <taxon>Rhodocyclales</taxon>
        <taxon>Rhodocyclaceae</taxon>
        <taxon>Azospira</taxon>
    </lineage>
</organism>
<feature type="domain" description="Cytochrome c" evidence="11">
    <location>
        <begin position="180"/>
        <end position="294"/>
    </location>
</feature>
<keyword evidence="6" id="KW-0677">Repeat</keyword>
<sequence length="432" mass="46209">MGGVGGGICATLLATAYPALGLNQAAAPRAFAPELVRQGAYLAQAGDCIACHTGPQGQPFAGGLAMKMPIGTLYSTNITPDPRYGIGQYTYPEFVRAVRQGVAADGHRLYPAMPYPSYAKVTDQDMEALYAYFMAGVKPVAQANRDNDIPWLLSMRWPLAIWDWLFVKAERFQPLATQDATWNRGAYLVQSLGHCGSCHTPRGLGYQEKALSQADGDQYLAGAKIDGWYAKSLRGESGPGLGRWSTTDIVQLLKTGRTSQAAAFGAMTEVVSHSTQHLTDGDLLAIATYLKSLPPGKNNLTDTPPADGGRTLQALNAGDYRQAGATGYVEFCVTCHRADGTGFSRVFPALAGNPSVMAKDPTSLIRIVLAGGHMATTQHDKLHFAMPAFTQLSDQEATDILNFIRSSWGNRADRVSLGEVAAVRSALPPAHE</sequence>
<feature type="domain" description="Cytochrome c" evidence="11">
    <location>
        <begin position="319"/>
        <end position="408"/>
    </location>
</feature>
<evidence type="ECO:0000256" key="9">
    <source>
        <dbReference type="PIRSR" id="PIRSR000018-50"/>
    </source>
</evidence>
<feature type="binding site" description="covalent" evidence="9">
    <location>
        <position position="51"/>
    </location>
    <ligand>
        <name>heme c</name>
        <dbReference type="ChEBI" id="CHEBI:61717"/>
        <label>1</label>
    </ligand>
</feature>
<evidence type="ECO:0000256" key="10">
    <source>
        <dbReference type="PIRSR" id="PIRSR000018-51"/>
    </source>
</evidence>
<comment type="cofactor">
    <cofactor evidence="9">
        <name>heme c</name>
        <dbReference type="ChEBI" id="CHEBI:61717"/>
    </cofactor>
    <text evidence="9">Binds 3 heme c groups covalently per subunit.</text>
</comment>